<dbReference type="AlphaFoldDB" id="A0A2A9CQ58"/>
<feature type="domain" description="IPT/TIG" evidence="1">
    <location>
        <begin position="197"/>
        <end position="274"/>
    </location>
</feature>
<dbReference type="RefSeq" id="WP_098459831.1">
    <property type="nucleotide sequence ID" value="NZ_PDJC01000001.1"/>
</dbReference>
<dbReference type="InterPro" id="IPR014756">
    <property type="entry name" value="Ig_E-set"/>
</dbReference>
<accession>A0A2A9CQ58</accession>
<dbReference type="InterPro" id="IPR002909">
    <property type="entry name" value="IPT_dom"/>
</dbReference>
<organism evidence="2 3">
    <name type="scientific">Propionicimonas paludicola</name>
    <dbReference type="NCBI Taxonomy" id="185243"/>
    <lineage>
        <taxon>Bacteria</taxon>
        <taxon>Bacillati</taxon>
        <taxon>Actinomycetota</taxon>
        <taxon>Actinomycetes</taxon>
        <taxon>Propionibacteriales</taxon>
        <taxon>Nocardioidaceae</taxon>
        <taxon>Propionicimonas</taxon>
    </lineage>
</organism>
<evidence type="ECO:0000259" key="1">
    <source>
        <dbReference type="Pfam" id="PF01833"/>
    </source>
</evidence>
<dbReference type="Pfam" id="PF01833">
    <property type="entry name" value="TIG"/>
    <property type="match status" value="1"/>
</dbReference>
<dbReference type="Proteomes" id="UP000226079">
    <property type="component" value="Unassembled WGS sequence"/>
</dbReference>
<name>A0A2A9CQ58_9ACTN</name>
<sequence length="277" mass="29190">MSTMIDTSGHDVSKVGIPVSGMTAMGPRTAPIPTKTQLSDPNFVYPNAYVRLGLRKTDGSPDWNEAPGGMIELYEEGNKVSARNGKLTVTQIFAQEDDVLRAQIRGIPVVNGVQDVDIDQRVTCILITEDLYLMPDGSYELDRKVGPGATVVSVTKGKSPRGEVTGTTVQWEIERSADIENAHFRHARIPVDVSPLPVILNVTPAGQKVADEIVIEGYNFAGATAVSIGGTAVVTKLVASSTTIVAKIPAGVAAGDKDVLVTTPNGVSAAFSYTVAA</sequence>
<dbReference type="GO" id="GO:0005975">
    <property type="term" value="P:carbohydrate metabolic process"/>
    <property type="evidence" value="ECO:0007669"/>
    <property type="project" value="UniProtKB-ARBA"/>
</dbReference>
<comment type="caution">
    <text evidence="2">The sequence shown here is derived from an EMBL/GenBank/DDBJ whole genome shotgun (WGS) entry which is preliminary data.</text>
</comment>
<dbReference type="OrthoDB" id="3239878at2"/>
<dbReference type="Gene3D" id="2.60.40.10">
    <property type="entry name" value="Immunoglobulins"/>
    <property type="match status" value="1"/>
</dbReference>
<protein>
    <submittedName>
        <fullName evidence="2">IPT/TIG domain-containing protein</fullName>
    </submittedName>
</protein>
<evidence type="ECO:0000313" key="3">
    <source>
        <dbReference type="Proteomes" id="UP000226079"/>
    </source>
</evidence>
<dbReference type="EMBL" id="PDJC01000001">
    <property type="protein sequence ID" value="PFG16276.1"/>
    <property type="molecule type" value="Genomic_DNA"/>
</dbReference>
<gene>
    <name evidence="2" type="ORF">ATK74_0810</name>
</gene>
<reference evidence="2 3" key="1">
    <citation type="submission" date="2017-10" db="EMBL/GenBank/DDBJ databases">
        <title>Sequencing the genomes of 1000 actinobacteria strains.</title>
        <authorList>
            <person name="Klenk H.-P."/>
        </authorList>
    </citation>
    <scope>NUCLEOTIDE SEQUENCE [LARGE SCALE GENOMIC DNA]</scope>
    <source>
        <strain evidence="2 3">DSM 15597</strain>
    </source>
</reference>
<keyword evidence="3" id="KW-1185">Reference proteome</keyword>
<dbReference type="InterPro" id="IPR013783">
    <property type="entry name" value="Ig-like_fold"/>
</dbReference>
<dbReference type="SUPFAM" id="SSF81296">
    <property type="entry name" value="E set domains"/>
    <property type="match status" value="1"/>
</dbReference>
<evidence type="ECO:0000313" key="2">
    <source>
        <dbReference type="EMBL" id="PFG16276.1"/>
    </source>
</evidence>
<proteinExistence type="predicted"/>